<gene>
    <name evidence="2" type="ORF">C4520_18065</name>
</gene>
<dbReference type="CDD" id="cd10447">
    <property type="entry name" value="GIY-YIG_unchar_2"/>
    <property type="match status" value="1"/>
</dbReference>
<organism evidence="2 3">
    <name type="scientific">Abyssobacteria bacterium (strain SURF_5)</name>
    <dbReference type="NCBI Taxonomy" id="2093360"/>
    <lineage>
        <taxon>Bacteria</taxon>
        <taxon>Pseudomonadati</taxon>
        <taxon>Candidatus Hydrogenedentota</taxon>
        <taxon>Candidatus Abyssobacteria</taxon>
    </lineage>
</organism>
<reference evidence="2 3" key="1">
    <citation type="journal article" date="2017" name="ISME J.">
        <title>Energy and carbon metabolisms in a deep terrestrial subsurface fluid microbial community.</title>
        <authorList>
            <person name="Momper L."/>
            <person name="Jungbluth S.P."/>
            <person name="Lee M.D."/>
            <person name="Amend J.P."/>
        </authorList>
    </citation>
    <scope>NUCLEOTIDE SEQUENCE [LARGE SCALE GENOMIC DNA]</scope>
    <source>
        <strain evidence="2">SURF_5</strain>
    </source>
</reference>
<dbReference type="Proteomes" id="UP000265882">
    <property type="component" value="Unassembled WGS sequence"/>
</dbReference>
<feature type="domain" description="DUF4357" evidence="1">
    <location>
        <begin position="228"/>
        <end position="281"/>
    </location>
</feature>
<name>A0A3A4NAI6_ABYX5</name>
<dbReference type="AlphaFoldDB" id="A0A3A4NAI6"/>
<sequence length="299" mass="33194">MNKAAPFSLRIFVAGGDPDGLRLVERSNWTGKAIIFPRALYPEVRGRDEFQQTGVYLLLGPRMHGEGEMLYIGEGDPVRPRLDEHFARKDFWTRAVFFVAGPGNLNKAHIEFLESQLVRLAKAAKRMPLENSNSPSEPTLSEADRADMEVFLQNILGILPVLGIHAFEQTTLDLNSKMDKTLLHCAGRGIEATGYDTPKGFLVLSGSFAAMKEVPSLKKYFPNVCEVREDLISNGVLVAQGDKYYFTQDYTFSSPSLASSVVLARSSNGRTDWKDATGTTLKETQESLAAIVPDWDEEK</sequence>
<accession>A0A3A4NAI6</accession>
<evidence type="ECO:0000313" key="3">
    <source>
        <dbReference type="Proteomes" id="UP000265882"/>
    </source>
</evidence>
<evidence type="ECO:0000313" key="2">
    <source>
        <dbReference type="EMBL" id="RJP16689.1"/>
    </source>
</evidence>
<proteinExistence type="predicted"/>
<dbReference type="InterPro" id="IPR025579">
    <property type="entry name" value="DUF4357"/>
</dbReference>
<dbReference type="EMBL" id="QZKU01000124">
    <property type="protein sequence ID" value="RJP16689.1"/>
    <property type="molecule type" value="Genomic_DNA"/>
</dbReference>
<dbReference type="Pfam" id="PF14267">
    <property type="entry name" value="DUF4357"/>
    <property type="match status" value="1"/>
</dbReference>
<evidence type="ECO:0000259" key="1">
    <source>
        <dbReference type="Pfam" id="PF14267"/>
    </source>
</evidence>
<comment type="caution">
    <text evidence="2">The sequence shown here is derived from an EMBL/GenBank/DDBJ whole genome shotgun (WGS) entry which is preliminary data.</text>
</comment>
<protein>
    <submittedName>
        <fullName evidence="2">GIY-YIG nuclease family protein</fullName>
    </submittedName>
</protein>